<evidence type="ECO:0000256" key="6">
    <source>
        <dbReference type="PROSITE-ProRule" id="PRU01240"/>
    </source>
</evidence>
<dbReference type="InterPro" id="IPR000209">
    <property type="entry name" value="Peptidase_S8/S53_dom"/>
</dbReference>
<feature type="active site" description="Charge relay system" evidence="5 6">
    <location>
        <position position="169"/>
    </location>
</feature>
<evidence type="ECO:0000256" key="5">
    <source>
        <dbReference type="PIRSR" id="PIRSR615500-1"/>
    </source>
</evidence>
<dbReference type="InterPro" id="IPR015500">
    <property type="entry name" value="Peptidase_S8_subtilisin-rel"/>
</dbReference>
<keyword evidence="3 6" id="KW-0378">Hydrolase</keyword>
<dbReference type="SUPFAM" id="SSF52743">
    <property type="entry name" value="Subtilisin-like"/>
    <property type="match status" value="1"/>
</dbReference>
<evidence type="ECO:0000256" key="7">
    <source>
        <dbReference type="SAM" id="MobiDB-lite"/>
    </source>
</evidence>
<dbReference type="Gene3D" id="3.30.70.80">
    <property type="entry name" value="Peptidase S8 propeptide/proteinase inhibitor I9"/>
    <property type="match status" value="1"/>
</dbReference>
<organism evidence="10">
    <name type="scientific">uncultured Frankineae bacterium</name>
    <dbReference type="NCBI Taxonomy" id="437475"/>
    <lineage>
        <taxon>Bacteria</taxon>
        <taxon>Bacillati</taxon>
        <taxon>Actinomycetota</taxon>
        <taxon>Actinomycetes</taxon>
        <taxon>Frankiales</taxon>
        <taxon>environmental samples</taxon>
    </lineage>
</organism>
<dbReference type="CDD" id="cd07487">
    <property type="entry name" value="Peptidases_S8_1"/>
    <property type="match status" value="1"/>
</dbReference>
<feature type="region of interest" description="Disordered" evidence="7">
    <location>
        <begin position="337"/>
        <end position="364"/>
    </location>
</feature>
<feature type="domain" description="Peptidase S8/S53" evidence="9">
    <location>
        <begin position="160"/>
        <end position="439"/>
    </location>
</feature>
<evidence type="ECO:0000259" key="9">
    <source>
        <dbReference type="Pfam" id="PF00082"/>
    </source>
</evidence>
<dbReference type="AlphaFoldDB" id="A0A6J4LHQ3"/>
<protein>
    <recommendedName>
        <fullName evidence="9">Peptidase S8/S53 domain-containing protein</fullName>
    </recommendedName>
</protein>
<keyword evidence="8" id="KW-0732">Signal</keyword>
<dbReference type="EMBL" id="CADCUE010000121">
    <property type="protein sequence ID" value="CAA9333214.1"/>
    <property type="molecule type" value="Genomic_DNA"/>
</dbReference>
<evidence type="ECO:0000313" key="10">
    <source>
        <dbReference type="EMBL" id="CAA9333214.1"/>
    </source>
</evidence>
<dbReference type="InterPro" id="IPR036852">
    <property type="entry name" value="Peptidase_S8/S53_dom_sf"/>
</dbReference>
<proteinExistence type="inferred from homology"/>
<reference evidence="10" key="1">
    <citation type="submission" date="2020-02" db="EMBL/GenBank/DDBJ databases">
        <authorList>
            <person name="Meier V. D."/>
        </authorList>
    </citation>
    <scope>NUCLEOTIDE SEQUENCE</scope>
    <source>
        <strain evidence="10">AVDCRST_MAG16</strain>
    </source>
</reference>
<dbReference type="PRINTS" id="PR00723">
    <property type="entry name" value="SUBTILISIN"/>
</dbReference>
<feature type="active site" description="Charge relay system" evidence="5 6">
    <location>
        <position position="403"/>
    </location>
</feature>
<dbReference type="InterPro" id="IPR050131">
    <property type="entry name" value="Peptidase_S8_subtilisin-like"/>
</dbReference>
<feature type="active site" description="Charge relay system" evidence="5 6">
    <location>
        <position position="211"/>
    </location>
</feature>
<dbReference type="PANTHER" id="PTHR43806:SF11">
    <property type="entry name" value="CEREVISIN-RELATED"/>
    <property type="match status" value="1"/>
</dbReference>
<evidence type="ECO:0000256" key="4">
    <source>
        <dbReference type="ARBA" id="ARBA00022825"/>
    </source>
</evidence>
<sequence>MPARSRARCGLASLLLAALSAVALPGPGAGTATATTASSDAARSAVPMARVDPSLTSLGTGQVSVVVRMHPSATTGGLESVEHQVRRVGGRVTQALPLIDGFAASLPAAAVHRLARTPGVAVISADRSVEVQSGGWDSGDSPLAPRVLQAPKTWAAGVTGRDVTVALLDTGVAALPDLAGRVVPVRDERTGEVASCYDLSGEGSCADSFGHGTFMAGLIAGDGTGHGGAPTGTAPDAKILSVKVAGKDGAADVSTVLAGLQWIVSFKERYDIRVVNLSLGTDSTQSWRDDPLNYAVERAWAAGIVVVVAAANTGPAPGTIAKPGDDPWVVTVGAVDAKGTPGTGDDRVPDFSSRGPTRDGIAKPDVVAPGARVLSLRVPGSTIDVKAPPADLASPYRSGSGTSMAAALVSGVAALALQAHPTMTNDQLKHALVAAARPAASDDPAAVGAGLVDAAQTALSPQAGLANRGLGRSSGLGDLGTSRGSLSLQVDDLMGTALTGRQTAQLLLWDPVGYASADWTPSTWYTSAHATVGWNTASWNGSSGDLTGNNWTGNNWTGNNWTGSSWYEQHEDSTDYGRHGPGSASYGAWE</sequence>
<evidence type="ECO:0000256" key="1">
    <source>
        <dbReference type="ARBA" id="ARBA00011073"/>
    </source>
</evidence>
<dbReference type="InterPro" id="IPR037045">
    <property type="entry name" value="S8pro/Inhibitor_I9_sf"/>
</dbReference>
<dbReference type="PANTHER" id="PTHR43806">
    <property type="entry name" value="PEPTIDASE S8"/>
    <property type="match status" value="1"/>
</dbReference>
<keyword evidence="4 6" id="KW-0720">Serine protease</keyword>
<evidence type="ECO:0000256" key="2">
    <source>
        <dbReference type="ARBA" id="ARBA00022670"/>
    </source>
</evidence>
<dbReference type="Pfam" id="PF00082">
    <property type="entry name" value="Peptidase_S8"/>
    <property type="match status" value="1"/>
</dbReference>
<name>A0A6J4LHQ3_9ACTN</name>
<evidence type="ECO:0000256" key="8">
    <source>
        <dbReference type="SAM" id="SignalP"/>
    </source>
</evidence>
<dbReference type="GO" id="GO:0004252">
    <property type="term" value="F:serine-type endopeptidase activity"/>
    <property type="evidence" value="ECO:0007669"/>
    <property type="project" value="UniProtKB-UniRule"/>
</dbReference>
<feature type="chain" id="PRO_5038755316" description="Peptidase S8/S53 domain-containing protein" evidence="8">
    <location>
        <begin position="24"/>
        <end position="590"/>
    </location>
</feature>
<accession>A0A6J4LHQ3</accession>
<comment type="similarity">
    <text evidence="1 6">Belongs to the peptidase S8 family.</text>
</comment>
<gene>
    <name evidence="10" type="ORF">AVDCRST_MAG16-1405</name>
</gene>
<dbReference type="PROSITE" id="PS51892">
    <property type="entry name" value="SUBTILASE"/>
    <property type="match status" value="1"/>
</dbReference>
<evidence type="ECO:0000256" key="3">
    <source>
        <dbReference type="ARBA" id="ARBA00022801"/>
    </source>
</evidence>
<dbReference type="Gene3D" id="3.40.50.200">
    <property type="entry name" value="Peptidase S8/S53 domain"/>
    <property type="match status" value="1"/>
</dbReference>
<keyword evidence="2 6" id="KW-0645">Protease</keyword>
<feature type="signal peptide" evidence="8">
    <location>
        <begin position="1"/>
        <end position="23"/>
    </location>
</feature>
<dbReference type="GO" id="GO:0006508">
    <property type="term" value="P:proteolysis"/>
    <property type="evidence" value="ECO:0007669"/>
    <property type="project" value="UniProtKB-KW"/>
</dbReference>
<feature type="region of interest" description="Disordered" evidence="7">
    <location>
        <begin position="570"/>
        <end position="590"/>
    </location>
</feature>
<dbReference type="SUPFAM" id="SSF54897">
    <property type="entry name" value="Protease propeptides/inhibitors"/>
    <property type="match status" value="1"/>
</dbReference>